<gene>
    <name evidence="1" type="ORF">FS935_00050</name>
</gene>
<proteinExistence type="predicted"/>
<reference evidence="1 2" key="1">
    <citation type="journal article" date="2005" name="Int. J. Syst. Evol. Microbiol.">
        <title>Bacillus litoralis sp. nov., isolated from a tidal flat of the Yellow Sea in Korea.</title>
        <authorList>
            <person name="Yoon J.H."/>
            <person name="Oh T.K."/>
        </authorList>
    </citation>
    <scope>NUCLEOTIDE SEQUENCE [LARGE SCALE GENOMIC DNA]</scope>
    <source>
        <strain evidence="1 2">SW-211</strain>
    </source>
</reference>
<accession>A0A5C6W5L3</accession>
<protein>
    <submittedName>
        <fullName evidence="1">Uncharacterized protein</fullName>
    </submittedName>
</protein>
<dbReference type="OrthoDB" id="3910572at2"/>
<dbReference type="Proteomes" id="UP000321363">
    <property type="component" value="Unassembled WGS sequence"/>
</dbReference>
<evidence type="ECO:0000313" key="1">
    <source>
        <dbReference type="EMBL" id="TXC92643.1"/>
    </source>
</evidence>
<dbReference type="RefSeq" id="WP_146945503.1">
    <property type="nucleotide sequence ID" value="NZ_VOQF01000001.1"/>
</dbReference>
<name>A0A5C6W5L3_9BACI</name>
<comment type="caution">
    <text evidence="1">The sequence shown here is derived from an EMBL/GenBank/DDBJ whole genome shotgun (WGS) entry which is preliminary data.</text>
</comment>
<dbReference type="EMBL" id="VOQF01000001">
    <property type="protein sequence ID" value="TXC92643.1"/>
    <property type="molecule type" value="Genomic_DNA"/>
</dbReference>
<keyword evidence="2" id="KW-1185">Reference proteome</keyword>
<dbReference type="AlphaFoldDB" id="A0A5C6W5L3"/>
<evidence type="ECO:0000313" key="2">
    <source>
        <dbReference type="Proteomes" id="UP000321363"/>
    </source>
</evidence>
<organism evidence="1 2">
    <name type="scientific">Metabacillus litoralis</name>
    <dbReference type="NCBI Taxonomy" id="152268"/>
    <lineage>
        <taxon>Bacteria</taxon>
        <taxon>Bacillati</taxon>
        <taxon>Bacillota</taxon>
        <taxon>Bacilli</taxon>
        <taxon>Bacillales</taxon>
        <taxon>Bacillaceae</taxon>
        <taxon>Metabacillus</taxon>
    </lineage>
</organism>
<sequence>MILNLMILGLGEKMTYMKWNSLIAKQFFNEAMAGREVLLFVDENFINEIGSKINENLNGFISSVIEGPPWVNAYSNHGVCRKAYQTYKNWRSRNLRYPPYIAYLALFVLAGYVEDDHFSTIAYYPKLRALLGEDEVSGQYPYFDRMISLWRDLEEWSVEDRLEEFGRFRVRIRGRWRHVGLPLSQTIISSKERKDLPLIFTKAGIISSDSPDNDTIHIMLKEHGKEVLSNKTQRLLNGEDENEHLQKALFELVNDELNEWDGFFPEDYMVSDSFVTSRIRICLNLNKITQKASFSIRINTQKEFPSDFFKFQRSEVESLLYCRRSINNWSTELKNKDGLVVDATNFNWLNGEEIVDLDNKLKSSLRGTSIRIFVEGQKYGLPNLIETARIEKGSRFILLCDNSYRDKIIEWGKNKCESFGEINYAGVPNGWSLFHVSKPKEFYNGVKELTIASDLKIRLVNGLRLGKGNTFLRAAPPEIILENYKGNEVVLLNDEPLPYNEESERWELVKENLPLDETLRVKVLEQGNVIRRINFKITNSKISILNKKSFIDSKGLYNKESEEPMNIGVNVYNTENSPLFKQFPLPTFLSNEIMFIGQQVGQIYHWQGKTEVKIEFEPIWAISKVRKRKWKVHFIATKKLTQCKIQKEVIDQENLRFWKTVMCKMRKAIEKPDFPPLHELWENYLEVAKRV</sequence>